<proteinExistence type="predicted"/>
<comment type="caution">
    <text evidence="2">The sequence shown here is derived from an EMBL/GenBank/DDBJ whole genome shotgun (WGS) entry which is preliminary data.</text>
</comment>
<feature type="compositionally biased region" description="Polar residues" evidence="1">
    <location>
        <begin position="144"/>
        <end position="154"/>
    </location>
</feature>
<dbReference type="AlphaFoldDB" id="A0AAV9F7Z1"/>
<feature type="region of interest" description="Disordered" evidence="1">
    <location>
        <begin position="138"/>
        <end position="164"/>
    </location>
</feature>
<dbReference type="Proteomes" id="UP001180020">
    <property type="component" value="Unassembled WGS sequence"/>
</dbReference>
<sequence>MENNTPPSVRYNIKKVANRARGKRPIDPNKVKTSWDNAKHEVFIRICLDEMRFGSKPALQSQTGLGFNEVTETYNMPREWWIEFFKGHLGAEKFQTQPLYFEEEFAAKGDDSWVPTSGSSTRGKRSFGWSDYTTVEDQEDYQPSEYQPYNTPTPNSIPPHPMSLIGPLAPVDRTLYPRSLLLLRDREPQ</sequence>
<evidence type="ECO:0000313" key="2">
    <source>
        <dbReference type="EMBL" id="KAK1321662.1"/>
    </source>
</evidence>
<protein>
    <submittedName>
        <fullName evidence="2">Uncharacterized protein</fullName>
    </submittedName>
</protein>
<organism evidence="2 3">
    <name type="scientific">Acorus calamus</name>
    <name type="common">Sweet flag</name>
    <dbReference type="NCBI Taxonomy" id="4465"/>
    <lineage>
        <taxon>Eukaryota</taxon>
        <taxon>Viridiplantae</taxon>
        <taxon>Streptophyta</taxon>
        <taxon>Embryophyta</taxon>
        <taxon>Tracheophyta</taxon>
        <taxon>Spermatophyta</taxon>
        <taxon>Magnoliopsida</taxon>
        <taxon>Liliopsida</taxon>
        <taxon>Acoraceae</taxon>
        <taxon>Acorus</taxon>
    </lineage>
</organism>
<evidence type="ECO:0000313" key="3">
    <source>
        <dbReference type="Proteomes" id="UP001180020"/>
    </source>
</evidence>
<gene>
    <name evidence="2" type="ORF">QJS10_CPA03g01541</name>
</gene>
<dbReference type="EMBL" id="JAUJYO010000003">
    <property type="protein sequence ID" value="KAK1321662.1"/>
    <property type="molecule type" value="Genomic_DNA"/>
</dbReference>
<accession>A0AAV9F7Z1</accession>
<name>A0AAV9F7Z1_ACOCL</name>
<evidence type="ECO:0000256" key="1">
    <source>
        <dbReference type="SAM" id="MobiDB-lite"/>
    </source>
</evidence>
<reference evidence="2" key="2">
    <citation type="submission" date="2023-06" db="EMBL/GenBank/DDBJ databases">
        <authorList>
            <person name="Ma L."/>
            <person name="Liu K.-W."/>
            <person name="Li Z."/>
            <person name="Hsiao Y.-Y."/>
            <person name="Qi Y."/>
            <person name="Fu T."/>
            <person name="Tang G."/>
            <person name="Zhang D."/>
            <person name="Sun W.-H."/>
            <person name="Liu D.-K."/>
            <person name="Li Y."/>
            <person name="Chen G.-Z."/>
            <person name="Liu X.-D."/>
            <person name="Liao X.-Y."/>
            <person name="Jiang Y.-T."/>
            <person name="Yu X."/>
            <person name="Hao Y."/>
            <person name="Huang J."/>
            <person name="Zhao X.-W."/>
            <person name="Ke S."/>
            <person name="Chen Y.-Y."/>
            <person name="Wu W.-L."/>
            <person name="Hsu J.-L."/>
            <person name="Lin Y.-F."/>
            <person name="Huang M.-D."/>
            <person name="Li C.-Y."/>
            <person name="Huang L."/>
            <person name="Wang Z.-W."/>
            <person name="Zhao X."/>
            <person name="Zhong W.-Y."/>
            <person name="Peng D.-H."/>
            <person name="Ahmad S."/>
            <person name="Lan S."/>
            <person name="Zhang J.-S."/>
            <person name="Tsai W.-C."/>
            <person name="Van De Peer Y."/>
            <person name="Liu Z.-J."/>
        </authorList>
    </citation>
    <scope>NUCLEOTIDE SEQUENCE</scope>
    <source>
        <strain evidence="2">CP</strain>
        <tissue evidence="2">Leaves</tissue>
    </source>
</reference>
<keyword evidence="3" id="KW-1185">Reference proteome</keyword>
<reference evidence="2" key="1">
    <citation type="journal article" date="2023" name="Nat. Commun.">
        <title>Diploid and tetraploid genomes of Acorus and the evolution of monocots.</title>
        <authorList>
            <person name="Ma L."/>
            <person name="Liu K.W."/>
            <person name="Li Z."/>
            <person name="Hsiao Y.Y."/>
            <person name="Qi Y."/>
            <person name="Fu T."/>
            <person name="Tang G.D."/>
            <person name="Zhang D."/>
            <person name="Sun W.H."/>
            <person name="Liu D.K."/>
            <person name="Li Y."/>
            <person name="Chen G.Z."/>
            <person name="Liu X.D."/>
            <person name="Liao X.Y."/>
            <person name="Jiang Y.T."/>
            <person name="Yu X."/>
            <person name="Hao Y."/>
            <person name="Huang J."/>
            <person name="Zhao X.W."/>
            <person name="Ke S."/>
            <person name="Chen Y.Y."/>
            <person name="Wu W.L."/>
            <person name="Hsu J.L."/>
            <person name="Lin Y.F."/>
            <person name="Huang M.D."/>
            <person name="Li C.Y."/>
            <person name="Huang L."/>
            <person name="Wang Z.W."/>
            <person name="Zhao X."/>
            <person name="Zhong W.Y."/>
            <person name="Peng D.H."/>
            <person name="Ahmad S."/>
            <person name="Lan S."/>
            <person name="Zhang J.S."/>
            <person name="Tsai W.C."/>
            <person name="Van de Peer Y."/>
            <person name="Liu Z.J."/>
        </authorList>
    </citation>
    <scope>NUCLEOTIDE SEQUENCE</scope>
    <source>
        <strain evidence="2">CP</strain>
    </source>
</reference>